<accession>A0A8J1L1U7</accession>
<protein>
    <submittedName>
        <fullName evidence="12">LOW QUALITY PROTEIN: C-C chemokine receptor type 3</fullName>
    </submittedName>
</protein>
<dbReference type="AlphaFoldDB" id="A0A8J1L1U7"/>
<dbReference type="Proteomes" id="UP000186698">
    <property type="component" value="Chromosome 6S"/>
</dbReference>
<feature type="transmembrane region" description="Helical" evidence="9">
    <location>
        <begin position="116"/>
        <end position="139"/>
    </location>
</feature>
<dbReference type="PRINTS" id="PR00237">
    <property type="entry name" value="GPCRRHODOPSN"/>
</dbReference>
<dbReference type="PANTHER" id="PTHR10489">
    <property type="entry name" value="CELL ADHESION MOLECULE"/>
    <property type="match status" value="1"/>
</dbReference>
<feature type="transmembrane region" description="Helical" evidence="9">
    <location>
        <begin position="282"/>
        <end position="305"/>
    </location>
</feature>
<feature type="transmembrane region" description="Helical" evidence="9">
    <location>
        <begin position="77"/>
        <end position="104"/>
    </location>
</feature>
<evidence type="ECO:0000256" key="1">
    <source>
        <dbReference type="ARBA" id="ARBA00004651"/>
    </source>
</evidence>
<dbReference type="GO" id="GO:0006955">
    <property type="term" value="P:immune response"/>
    <property type="evidence" value="ECO:0000318"/>
    <property type="project" value="GO_Central"/>
</dbReference>
<evidence type="ECO:0000259" key="10">
    <source>
        <dbReference type="PROSITE" id="PS50262"/>
    </source>
</evidence>
<sequence length="345" mass="40515">MWTTEPYDYDFISSTDYTDVNTDLPISFCEKEDLQSFSSFYVPIVFYILFFFSITGNMLILIILVKWEKFNTVTNIFILNLVISDVLFSVTLPFTAVYISSSWIFGNLMCKMTTAFYFSGFQSFVIFLTLMTVDQYLMILHSWSSTSRSRIQYAINISVIAWCLSIMFSLPDVILSSTKEIDSGETVCEILTFEDDQKKWWIEIGHYKHFSLFFIVPIVIIVACYIGIALKLTTCNIRRKAKVLKLIFVIAFLFLLCWVPYNITMILMFQETIESFKNCYSILHYLFYIFQMLLYFHCCTNPLLYTFLGTKFRRYFSCSFSRLCLPRVMSMEHDMSLRTSMLNAV</sequence>
<dbReference type="GO" id="GO:0060326">
    <property type="term" value="P:cell chemotaxis"/>
    <property type="evidence" value="ECO:0000318"/>
    <property type="project" value="GO_Central"/>
</dbReference>
<comment type="subcellular location">
    <subcellularLocation>
        <location evidence="1">Cell membrane</location>
        <topology evidence="1">Multi-pass membrane protein</topology>
    </subcellularLocation>
</comment>
<dbReference type="InterPro" id="IPR017452">
    <property type="entry name" value="GPCR_Rhodpsn_7TM"/>
</dbReference>
<feature type="domain" description="G-protein coupled receptors family 1 profile" evidence="10">
    <location>
        <begin position="56"/>
        <end position="305"/>
    </location>
</feature>
<dbReference type="GO" id="GO:0019722">
    <property type="term" value="P:calcium-mediated signaling"/>
    <property type="evidence" value="ECO:0000318"/>
    <property type="project" value="GO_Central"/>
</dbReference>
<dbReference type="InterPro" id="IPR000355">
    <property type="entry name" value="Chemokine_rcpt"/>
</dbReference>
<proteinExistence type="predicted"/>
<dbReference type="SUPFAM" id="SSF81321">
    <property type="entry name" value="Family A G protein-coupled receptor-like"/>
    <property type="match status" value="1"/>
</dbReference>
<evidence type="ECO:0000256" key="3">
    <source>
        <dbReference type="ARBA" id="ARBA00022692"/>
    </source>
</evidence>
<evidence type="ECO:0000256" key="5">
    <source>
        <dbReference type="ARBA" id="ARBA00023040"/>
    </source>
</evidence>
<name>A0A8J1L1U7_XENLA</name>
<keyword evidence="4 9" id="KW-1133">Transmembrane helix</keyword>
<evidence type="ECO:0000256" key="4">
    <source>
        <dbReference type="ARBA" id="ARBA00022989"/>
    </source>
</evidence>
<dbReference type="Pfam" id="PF00001">
    <property type="entry name" value="7tm_1"/>
    <property type="match status" value="1"/>
</dbReference>
<evidence type="ECO:0000256" key="2">
    <source>
        <dbReference type="ARBA" id="ARBA00022475"/>
    </source>
</evidence>
<organism evidence="11 12">
    <name type="scientific">Xenopus laevis</name>
    <name type="common">African clawed frog</name>
    <dbReference type="NCBI Taxonomy" id="8355"/>
    <lineage>
        <taxon>Eukaryota</taxon>
        <taxon>Metazoa</taxon>
        <taxon>Chordata</taxon>
        <taxon>Craniata</taxon>
        <taxon>Vertebrata</taxon>
        <taxon>Euteleostomi</taxon>
        <taxon>Amphibia</taxon>
        <taxon>Batrachia</taxon>
        <taxon>Anura</taxon>
        <taxon>Pipoidea</taxon>
        <taxon>Pipidae</taxon>
        <taxon>Xenopodinae</taxon>
        <taxon>Xenopus</taxon>
        <taxon>Xenopus</taxon>
    </lineage>
</organism>
<feature type="transmembrane region" description="Helical" evidence="9">
    <location>
        <begin position="151"/>
        <end position="170"/>
    </location>
</feature>
<dbReference type="PROSITE" id="PS50262">
    <property type="entry name" value="G_PROTEIN_RECEP_F1_2"/>
    <property type="match status" value="1"/>
</dbReference>
<evidence type="ECO:0000256" key="7">
    <source>
        <dbReference type="ARBA" id="ARBA00023170"/>
    </source>
</evidence>
<dbReference type="OrthoDB" id="9876908at2759"/>
<dbReference type="GO" id="GO:0019957">
    <property type="term" value="F:C-C chemokine binding"/>
    <property type="evidence" value="ECO:0000318"/>
    <property type="project" value="GO_Central"/>
</dbReference>
<dbReference type="KEGG" id="xla:108719702"/>
<keyword evidence="6 9" id="KW-0472">Membrane</keyword>
<feature type="transmembrane region" description="Helical" evidence="9">
    <location>
        <begin position="246"/>
        <end position="270"/>
    </location>
</feature>
<dbReference type="GeneID" id="108719702"/>
<dbReference type="InterPro" id="IPR050119">
    <property type="entry name" value="CCR1-9-like"/>
</dbReference>
<dbReference type="RefSeq" id="XP_041423512.1">
    <property type="nucleotide sequence ID" value="XM_041567578.1"/>
</dbReference>
<keyword evidence="5" id="KW-0297">G-protein coupled receptor</keyword>
<evidence type="ECO:0000313" key="11">
    <source>
        <dbReference type="Proteomes" id="UP000186698"/>
    </source>
</evidence>
<dbReference type="InterPro" id="IPR000276">
    <property type="entry name" value="GPCR_Rhodpsn"/>
</dbReference>
<gene>
    <name evidence="12" type="primary">LOC108719702</name>
</gene>
<dbReference type="GO" id="GO:0009897">
    <property type="term" value="C:external side of plasma membrane"/>
    <property type="evidence" value="ECO:0000318"/>
    <property type="project" value="GO_Central"/>
</dbReference>
<evidence type="ECO:0000256" key="8">
    <source>
        <dbReference type="ARBA" id="ARBA00023224"/>
    </source>
</evidence>
<evidence type="ECO:0000313" key="12">
    <source>
        <dbReference type="RefSeq" id="XP_041423512.1"/>
    </source>
</evidence>
<keyword evidence="11" id="KW-1185">Reference proteome</keyword>
<keyword evidence="7 12" id="KW-0675">Receptor</keyword>
<reference evidence="12" key="1">
    <citation type="submission" date="2025-08" db="UniProtKB">
        <authorList>
            <consortium name="RefSeq"/>
        </authorList>
    </citation>
    <scope>IDENTIFICATION</scope>
    <source>
        <strain evidence="12">J_2021</strain>
        <tissue evidence="12">Erythrocytes</tissue>
    </source>
</reference>
<dbReference type="GO" id="GO:0016493">
    <property type="term" value="F:C-C chemokine receptor activity"/>
    <property type="evidence" value="ECO:0000318"/>
    <property type="project" value="GO_Central"/>
</dbReference>
<dbReference type="Gene3D" id="1.20.1070.10">
    <property type="entry name" value="Rhodopsin 7-helix transmembrane proteins"/>
    <property type="match status" value="1"/>
</dbReference>
<evidence type="ECO:0000256" key="6">
    <source>
        <dbReference type="ARBA" id="ARBA00023136"/>
    </source>
</evidence>
<feature type="transmembrane region" description="Helical" evidence="9">
    <location>
        <begin position="40"/>
        <end position="65"/>
    </location>
</feature>
<keyword evidence="3 9" id="KW-0812">Transmembrane</keyword>
<keyword evidence="2" id="KW-1003">Cell membrane</keyword>
<dbReference type="GO" id="GO:0007204">
    <property type="term" value="P:positive regulation of cytosolic calcium ion concentration"/>
    <property type="evidence" value="ECO:0000318"/>
    <property type="project" value="GO_Central"/>
</dbReference>
<feature type="transmembrane region" description="Helical" evidence="9">
    <location>
        <begin position="210"/>
        <end position="234"/>
    </location>
</feature>
<dbReference type="PANTHER" id="PTHR10489:SF948">
    <property type="entry name" value="C-C CHEMOKINE RECEPTOR TYPE 3"/>
    <property type="match status" value="1"/>
</dbReference>
<dbReference type="PRINTS" id="PR00657">
    <property type="entry name" value="CCCHEMOKINER"/>
</dbReference>
<evidence type="ECO:0000256" key="9">
    <source>
        <dbReference type="SAM" id="Phobius"/>
    </source>
</evidence>
<keyword evidence="8" id="KW-0807">Transducer</keyword>